<dbReference type="NCBIfam" id="NF003780">
    <property type="entry name" value="PRK05371.1-1"/>
    <property type="match status" value="1"/>
</dbReference>
<reference evidence="3 4" key="1">
    <citation type="submission" date="2017-09" db="EMBL/GenBank/DDBJ databases">
        <authorList>
            <person name="Ehlers B."/>
            <person name="Leendertz F.H."/>
        </authorList>
    </citation>
    <scope>NUCLEOTIDE SEQUENCE [LARGE SCALE GENOMIC DNA]</scope>
    <source>
        <strain evidence="3 4">CGMCC 4.6857</strain>
    </source>
</reference>
<proteinExistence type="predicted"/>
<dbReference type="InterPro" id="IPR000383">
    <property type="entry name" value="Xaa-Pro-like_dom"/>
</dbReference>
<dbReference type="Pfam" id="PF02129">
    <property type="entry name" value="Peptidase_S15"/>
    <property type="match status" value="1"/>
</dbReference>
<name>A0A285JUY7_9ACTN</name>
<keyword evidence="4" id="KW-1185">Reference proteome</keyword>
<evidence type="ECO:0000313" key="3">
    <source>
        <dbReference type="EMBL" id="SNY64144.1"/>
    </source>
</evidence>
<dbReference type="Gene3D" id="3.40.50.1820">
    <property type="entry name" value="alpha/beta hydrolase"/>
    <property type="match status" value="2"/>
</dbReference>
<sequence>MNYDSSMSGTLKRRLALAVVAGVGATLIVSAGPAAAGGVPHIRGGETVPVYSYENAVRESVWVQTPLDNDEDGVPDKVAVDIVRPRETADRRLKVPVILEGSPYYSCCGRGNESERKQYDANGTIVKQPLYYDNYFVPRGYAFVAADLAGTGRSTGCMDVGGREEVLSAKAVVDWLNGRAKATYADGTPAVATGWTNGRTGMIGKSWDGSVANGVAATGVEGLETIVPISAISSWYDYQRYNGVLRVEDYPEYLFSYVNGRPASACAATVSRLDEGSDDATGDYNAYWAERNFRPDARKVHASVFIAHGLNDTNVTTDQFAQWWARLGVPKKMWLSQAGHVDPFDLRRADWVDTLHRWFDRYLQGLRNGIDREPAVSIETTPGNWVNERSWPAARATSQRITLGNGDGTTGTLGGGSGRAVRTWTDAPDLDEATAVASPATAVPGRAAFLSAPLTQEVRVSGTPSVTLRVRVDKPTTELTARLVDYGTATRVNYLARGEGITTLPTESCWGAATAADDACYRDTAPSLVTADHAILTRGWKDAAHHVSLRFTTPLRPDRWYTVTVPMQATDQRLAAGHVLGLILQASDNEYSTPQSTGATIDLDLRGSSLTLPLVGRLPKPGAVAPAVTTAPVPRTFAPPRFDPLVP</sequence>
<feature type="domain" description="Xaa-Pro dipeptidyl-peptidase C-terminal" evidence="2">
    <location>
        <begin position="356"/>
        <end position="611"/>
    </location>
</feature>
<dbReference type="InterPro" id="IPR013736">
    <property type="entry name" value="Xaa-Pro_dipept_C"/>
</dbReference>
<dbReference type="NCBIfam" id="TIGR00976">
    <property type="entry name" value="CocE_NonD"/>
    <property type="match status" value="1"/>
</dbReference>
<dbReference type="GO" id="GO:0008239">
    <property type="term" value="F:dipeptidyl-peptidase activity"/>
    <property type="evidence" value="ECO:0007669"/>
    <property type="project" value="InterPro"/>
</dbReference>
<organism evidence="3 4">
    <name type="scientific">Paractinoplanes atraurantiacus</name>
    <dbReference type="NCBI Taxonomy" id="1036182"/>
    <lineage>
        <taxon>Bacteria</taxon>
        <taxon>Bacillati</taxon>
        <taxon>Actinomycetota</taxon>
        <taxon>Actinomycetes</taxon>
        <taxon>Micromonosporales</taxon>
        <taxon>Micromonosporaceae</taxon>
        <taxon>Paractinoplanes</taxon>
    </lineage>
</organism>
<dbReference type="InterPro" id="IPR029058">
    <property type="entry name" value="AB_hydrolase_fold"/>
</dbReference>
<dbReference type="SUPFAM" id="SSF49785">
    <property type="entry name" value="Galactose-binding domain-like"/>
    <property type="match status" value="1"/>
</dbReference>
<accession>A0A285JUY7</accession>
<dbReference type="InterPro" id="IPR008979">
    <property type="entry name" value="Galactose-bd-like_sf"/>
</dbReference>
<evidence type="ECO:0000313" key="4">
    <source>
        <dbReference type="Proteomes" id="UP000219612"/>
    </source>
</evidence>
<keyword evidence="1" id="KW-0378">Hydrolase</keyword>
<dbReference type="SMART" id="SM00939">
    <property type="entry name" value="PepX_C"/>
    <property type="match status" value="1"/>
</dbReference>
<protein>
    <submittedName>
        <fullName evidence="3">X-Pro dipeptidyl-peptidase</fullName>
    </submittedName>
</protein>
<dbReference type="SUPFAM" id="SSF53474">
    <property type="entry name" value="alpha/beta-Hydrolases"/>
    <property type="match status" value="1"/>
</dbReference>
<evidence type="ECO:0000256" key="1">
    <source>
        <dbReference type="ARBA" id="ARBA00022801"/>
    </source>
</evidence>
<gene>
    <name evidence="3" type="ORF">SAMN05421748_12651</name>
</gene>
<evidence type="ECO:0000259" key="2">
    <source>
        <dbReference type="SMART" id="SM00939"/>
    </source>
</evidence>
<dbReference type="AlphaFoldDB" id="A0A285JUY7"/>
<dbReference type="InterPro" id="IPR005674">
    <property type="entry name" value="CocE/Ser_esterase"/>
</dbReference>
<dbReference type="Pfam" id="PF08530">
    <property type="entry name" value="PepX_C"/>
    <property type="match status" value="1"/>
</dbReference>
<dbReference type="Gene3D" id="2.60.120.260">
    <property type="entry name" value="Galactose-binding domain-like"/>
    <property type="match status" value="1"/>
</dbReference>
<dbReference type="Proteomes" id="UP000219612">
    <property type="component" value="Unassembled WGS sequence"/>
</dbReference>
<dbReference type="EMBL" id="OBDY01000026">
    <property type="protein sequence ID" value="SNY64144.1"/>
    <property type="molecule type" value="Genomic_DNA"/>
</dbReference>